<dbReference type="KEGG" id="pdec:H1Q58_10265"/>
<feature type="binding site" evidence="6">
    <location>
        <position position="92"/>
    </location>
    <ligand>
        <name>substrate</name>
    </ligand>
</feature>
<feature type="binding site" evidence="6">
    <location>
        <position position="60"/>
    </location>
    <ligand>
        <name>Zn(2+)</name>
        <dbReference type="ChEBI" id="CHEBI:29105"/>
        <label>1</label>
    </ligand>
</feature>
<dbReference type="GO" id="GO:0008270">
    <property type="term" value="F:zinc ion binding"/>
    <property type="evidence" value="ECO:0007669"/>
    <property type="project" value="UniProtKB-UniRule"/>
</dbReference>
<name>A0A7D7RF36_PLAMR</name>
<proteinExistence type="inferred from homology"/>
<comment type="function">
    <text evidence="1 6">Catalyzes the reversible cyclization of carbamoyl aspartate to dihydroorotate.</text>
</comment>
<protein>
    <recommendedName>
        <fullName evidence="6">Dihydroorotase</fullName>
        <shortName evidence="6">DHOase</shortName>
        <ecNumber evidence="6">3.5.2.3</ecNumber>
    </recommendedName>
</protein>
<dbReference type="SUPFAM" id="SSF51338">
    <property type="entry name" value="Composite domain of metallo-dependent hydrolases"/>
    <property type="match status" value="1"/>
</dbReference>
<evidence type="ECO:0000313" key="8">
    <source>
        <dbReference type="EMBL" id="QMT16361.1"/>
    </source>
</evidence>
<dbReference type="InterPro" id="IPR002195">
    <property type="entry name" value="Dihydroorotase_CS"/>
</dbReference>
<dbReference type="Gene3D" id="2.30.40.10">
    <property type="entry name" value="Urease, subunit C, domain 1"/>
    <property type="match status" value="2"/>
</dbReference>
<dbReference type="Pfam" id="PF12890">
    <property type="entry name" value="DHOase"/>
    <property type="match status" value="1"/>
</dbReference>
<dbReference type="HAMAP" id="MF_00220_B">
    <property type="entry name" value="PyrC_classI_B"/>
    <property type="match status" value="1"/>
</dbReference>
<dbReference type="PROSITE" id="PS00483">
    <property type="entry name" value="DIHYDROOROTASE_2"/>
    <property type="match status" value="1"/>
</dbReference>
<dbReference type="NCBIfam" id="TIGR00857">
    <property type="entry name" value="pyrC_multi"/>
    <property type="match status" value="1"/>
</dbReference>
<comment type="cofactor">
    <cofactor evidence="6">
        <name>Zn(2+)</name>
        <dbReference type="ChEBI" id="CHEBI:29105"/>
    </cofactor>
    <text evidence="6">Binds 2 Zn(2+) ions per subunit.</text>
</comment>
<dbReference type="CDD" id="cd01317">
    <property type="entry name" value="DHOase_IIa"/>
    <property type="match status" value="1"/>
</dbReference>
<dbReference type="GO" id="GO:0005737">
    <property type="term" value="C:cytoplasm"/>
    <property type="evidence" value="ECO:0007669"/>
    <property type="project" value="TreeGrafter"/>
</dbReference>
<dbReference type="GO" id="GO:0004151">
    <property type="term" value="F:dihydroorotase activity"/>
    <property type="evidence" value="ECO:0007669"/>
    <property type="project" value="UniProtKB-UniRule"/>
</dbReference>
<evidence type="ECO:0000256" key="6">
    <source>
        <dbReference type="HAMAP-Rule" id="MF_00220"/>
    </source>
</evidence>
<dbReference type="EC" id="3.5.2.3" evidence="6"/>
<dbReference type="InterPro" id="IPR004722">
    <property type="entry name" value="DHOase"/>
</dbReference>
<feature type="binding site" evidence="6">
    <location>
        <position position="307"/>
    </location>
    <ligand>
        <name>substrate</name>
    </ligand>
</feature>
<dbReference type="Proteomes" id="UP000514716">
    <property type="component" value="Chromosome"/>
</dbReference>
<evidence type="ECO:0000256" key="5">
    <source>
        <dbReference type="ARBA" id="ARBA00022975"/>
    </source>
</evidence>
<evidence type="ECO:0000256" key="1">
    <source>
        <dbReference type="ARBA" id="ARBA00002368"/>
    </source>
</evidence>
<dbReference type="InterPro" id="IPR024403">
    <property type="entry name" value="DHOase_cat"/>
</dbReference>
<dbReference type="InterPro" id="IPR011059">
    <property type="entry name" value="Metal-dep_hydrolase_composite"/>
</dbReference>
<comment type="pathway">
    <text evidence="6">Pyrimidine metabolism; UMP biosynthesis via de novo pathway; (S)-dihydroorotate from bicarbonate: step 3/3.</text>
</comment>
<dbReference type="EMBL" id="CP059540">
    <property type="protein sequence ID" value="QMT16361.1"/>
    <property type="molecule type" value="Genomic_DNA"/>
</dbReference>
<dbReference type="GO" id="GO:0004038">
    <property type="term" value="F:allantoinase activity"/>
    <property type="evidence" value="ECO:0007669"/>
    <property type="project" value="TreeGrafter"/>
</dbReference>
<feature type="binding site" evidence="6">
    <location>
        <position position="150"/>
    </location>
    <ligand>
        <name>Zn(2+)</name>
        <dbReference type="ChEBI" id="CHEBI:29105"/>
        <label>1</label>
    </ligand>
</feature>
<dbReference type="PROSITE" id="PS00482">
    <property type="entry name" value="DIHYDROOROTASE_1"/>
    <property type="match status" value="1"/>
</dbReference>
<feature type="binding site" evidence="6">
    <location>
        <position position="276"/>
    </location>
    <ligand>
        <name>substrate</name>
    </ligand>
</feature>
<evidence type="ECO:0000256" key="2">
    <source>
        <dbReference type="ARBA" id="ARBA00010286"/>
    </source>
</evidence>
<dbReference type="Gene3D" id="3.20.20.140">
    <property type="entry name" value="Metal-dependent hydrolases"/>
    <property type="match status" value="1"/>
</dbReference>
<dbReference type="GO" id="GO:0006145">
    <property type="term" value="P:purine nucleobase catabolic process"/>
    <property type="evidence" value="ECO:0007669"/>
    <property type="project" value="TreeGrafter"/>
</dbReference>
<dbReference type="GO" id="GO:0044205">
    <property type="term" value="P:'de novo' UMP biosynthetic process"/>
    <property type="evidence" value="ECO:0007669"/>
    <property type="project" value="UniProtKB-UniRule"/>
</dbReference>
<dbReference type="PANTHER" id="PTHR43668">
    <property type="entry name" value="ALLANTOINASE"/>
    <property type="match status" value="1"/>
</dbReference>
<gene>
    <name evidence="6" type="primary">pyrC</name>
    <name evidence="8" type="ORF">H1Q58_10265</name>
</gene>
<dbReference type="AlphaFoldDB" id="A0A7D7RF36"/>
<comment type="similarity">
    <text evidence="2 6">Belongs to the metallo-dependent hydrolases superfamily. DHOase family. Class I DHOase subfamily.</text>
</comment>
<evidence type="ECO:0000256" key="4">
    <source>
        <dbReference type="ARBA" id="ARBA00022801"/>
    </source>
</evidence>
<feature type="active site" evidence="6">
    <location>
        <position position="303"/>
    </location>
</feature>
<keyword evidence="6" id="KW-0862">Zinc</keyword>
<feature type="binding site" evidence="6">
    <location>
        <position position="303"/>
    </location>
    <ligand>
        <name>Zn(2+)</name>
        <dbReference type="ChEBI" id="CHEBI:29105"/>
        <label>1</label>
    </ligand>
</feature>
<feature type="binding site" evidence="6">
    <location>
        <position position="177"/>
    </location>
    <ligand>
        <name>Zn(2+)</name>
        <dbReference type="ChEBI" id="CHEBI:29105"/>
        <label>2</label>
    </ligand>
</feature>
<sequence length="424" mass="46426">MGLFIKNVKMLNGEQLEETNIRVTDGRIEEIGSHLQAQGETEIDGQGRMIAPGFVDVHVHLREPGGEKKETIESGTKSAARGGYTTICAMPNTRPVPDTKENLDHVNSLIQKNALIRVLPYASITIREAGKERTNLKELKQHGAFAFTDDGVGIQEAAMMLETMKEAAELDMAVVAHCEDNSLIYGGVMHDGKRSRELGLPGIPSVAESVHIARDILLAEAAGAHYHVCHVSTKESVRVIRDAKRAGVRVTAEVTPHHLLLTEDDIPGDDANYKMNPPLRAREDYEALHAGLLDGTLDFIATDHAPHAAEEKANGMEKAPFGIVGFETAFPLLYTEFVQSGKWTLAQLIGWLTKKPADVFELPYGTIETGQAADLVLLDLDKQQEIRTEEFLSKGTNTPFGGQTCTGWPVMTIFGGDIVWQEEN</sequence>
<dbReference type="InterPro" id="IPR050138">
    <property type="entry name" value="DHOase/Allantoinase_Hydrolase"/>
</dbReference>
<comment type="catalytic activity">
    <reaction evidence="6">
        <text>(S)-dihydroorotate + H2O = N-carbamoyl-L-aspartate + H(+)</text>
        <dbReference type="Rhea" id="RHEA:24296"/>
        <dbReference type="ChEBI" id="CHEBI:15377"/>
        <dbReference type="ChEBI" id="CHEBI:15378"/>
        <dbReference type="ChEBI" id="CHEBI:30864"/>
        <dbReference type="ChEBI" id="CHEBI:32814"/>
        <dbReference type="EC" id="3.5.2.3"/>
    </reaction>
</comment>
<keyword evidence="5 6" id="KW-0665">Pyrimidine biosynthesis</keyword>
<dbReference type="SUPFAM" id="SSF51556">
    <property type="entry name" value="Metallo-dependent hydrolases"/>
    <property type="match status" value="1"/>
</dbReference>
<dbReference type="NCBIfam" id="NF006837">
    <property type="entry name" value="PRK09357.1-2"/>
    <property type="match status" value="1"/>
</dbReference>
<feature type="binding site" evidence="6">
    <location>
        <begin position="321"/>
        <end position="322"/>
    </location>
    <ligand>
        <name>substrate</name>
    </ligand>
</feature>
<feature type="binding site" evidence="6">
    <location>
        <position position="150"/>
    </location>
    <ligand>
        <name>Zn(2+)</name>
        <dbReference type="ChEBI" id="CHEBI:29105"/>
        <label>2</label>
    </ligand>
</feature>
<dbReference type="UniPathway" id="UPA00070">
    <property type="reaction ID" value="UER00117"/>
</dbReference>
<organism evidence="8 9">
    <name type="scientific">Planococcus maritimus</name>
    <dbReference type="NCBI Taxonomy" id="192421"/>
    <lineage>
        <taxon>Bacteria</taxon>
        <taxon>Bacillati</taxon>
        <taxon>Bacillota</taxon>
        <taxon>Bacilli</taxon>
        <taxon>Bacillales</taxon>
        <taxon>Caryophanaceae</taxon>
        <taxon>Planococcus</taxon>
    </lineage>
</organism>
<dbReference type="PANTHER" id="PTHR43668:SF2">
    <property type="entry name" value="ALLANTOINASE"/>
    <property type="match status" value="1"/>
</dbReference>
<feature type="binding site" evidence="6">
    <location>
        <position position="58"/>
    </location>
    <ligand>
        <name>Zn(2+)</name>
        <dbReference type="ChEBI" id="CHEBI:29105"/>
        <label>1</label>
    </ligand>
</feature>
<evidence type="ECO:0000256" key="3">
    <source>
        <dbReference type="ARBA" id="ARBA00022723"/>
    </source>
</evidence>
<feature type="binding site" evidence="6">
    <location>
        <begin position="60"/>
        <end position="62"/>
    </location>
    <ligand>
        <name>substrate</name>
    </ligand>
</feature>
<evidence type="ECO:0000259" key="7">
    <source>
        <dbReference type="Pfam" id="PF12890"/>
    </source>
</evidence>
<keyword evidence="9" id="KW-1185">Reference proteome</keyword>
<evidence type="ECO:0000313" key="9">
    <source>
        <dbReference type="Proteomes" id="UP000514716"/>
    </source>
</evidence>
<feature type="domain" description="Dihydroorotase catalytic" evidence="7">
    <location>
        <begin position="47"/>
        <end position="236"/>
    </location>
</feature>
<reference evidence="8 9" key="1">
    <citation type="submission" date="2020-07" db="EMBL/GenBank/DDBJ databases">
        <title>Screening of a cold-adapted Planococcus bacterium producing protease in traditional shrimp paste and protease identification by genome sequencing.</title>
        <authorList>
            <person name="Gao R."/>
            <person name="Leng W."/>
            <person name="Chu Q."/>
            <person name="Wu X."/>
            <person name="Liu H."/>
            <person name="Li X."/>
        </authorList>
    </citation>
    <scope>NUCLEOTIDE SEQUENCE [LARGE SCALE GENOMIC DNA]</scope>
    <source>
        <strain evidence="8 9">XJ11</strain>
    </source>
</reference>
<dbReference type="RefSeq" id="WP_068486045.1">
    <property type="nucleotide sequence ID" value="NZ_CP059540.1"/>
</dbReference>
<accession>A0A7D7RF36</accession>
<keyword evidence="4 6" id="KW-0378">Hydrolase</keyword>
<feature type="binding site" evidence="6">
    <location>
        <position position="230"/>
    </location>
    <ligand>
        <name>Zn(2+)</name>
        <dbReference type="ChEBI" id="CHEBI:29105"/>
        <label>2</label>
    </ligand>
</feature>
<keyword evidence="3 6" id="KW-0479">Metal-binding</keyword>
<dbReference type="InterPro" id="IPR032466">
    <property type="entry name" value="Metal_Hydrolase"/>
</dbReference>